<evidence type="ECO:0000313" key="2">
    <source>
        <dbReference type="EMBL" id="TKW59796.1"/>
    </source>
</evidence>
<dbReference type="OrthoDB" id="2687876at2759"/>
<feature type="domain" description="F-box" evidence="1">
    <location>
        <begin position="59"/>
        <end position="105"/>
    </location>
</feature>
<sequence length="371" mass="41581">MGTKPTMSDASSLEQRVLIEKLSHRPHYLLNAMIAINIPQSTSAPAASSRPLPGRISSLGALDRLSPEILSMLLDALDFLSLADFARVSYRANDLIHSQRSYQDLVNFAPQALSALRRAGLIRLHSAAHLHDALRSRQCATCIEHGAFLFLPTGERCCWQCLRDHPSLRMILPQEAKRYFCLSERDVKRLTTLDVIPGVYGISANPMPEHLRLVSAQAAAELGLEIHGSTENLARALTRRFKSNKYLVTGRFLQSGITMPRHQDLLFMPSQGNIPNDNYFGTASVPFPSLSRYREIDHGLWCRGCELTVRHYDHARLPQDVLAGIVPLNRQPQRILVGLERRSRSRESFSDHMKNCYGALRLVSELAKTVA</sequence>
<comment type="caution">
    <text evidence="2">The sequence shown here is derived from an EMBL/GenBank/DDBJ whole genome shotgun (WGS) entry which is preliminary data.</text>
</comment>
<keyword evidence="3" id="KW-1185">Reference proteome</keyword>
<gene>
    <name evidence="2" type="ORF">CTA1_10403</name>
</gene>
<dbReference type="InterPro" id="IPR001810">
    <property type="entry name" value="F-box_dom"/>
</dbReference>
<protein>
    <recommendedName>
        <fullName evidence="1">F-box domain-containing protein</fullName>
    </recommendedName>
</protein>
<dbReference type="STRING" id="1306861.A0A4V6DIB6"/>
<dbReference type="EMBL" id="PJEX01000005">
    <property type="protein sequence ID" value="TKW59796.1"/>
    <property type="molecule type" value="Genomic_DNA"/>
</dbReference>
<dbReference type="AlphaFoldDB" id="A0A4V6DIB6"/>
<dbReference type="PROSITE" id="PS50181">
    <property type="entry name" value="FBOX"/>
    <property type="match status" value="1"/>
</dbReference>
<evidence type="ECO:0000313" key="3">
    <source>
        <dbReference type="Proteomes" id="UP000310108"/>
    </source>
</evidence>
<accession>A0A4V6DIB6</accession>
<name>A0A4V6DIB6_9PEZI</name>
<organism evidence="2 3">
    <name type="scientific">Colletotrichum tanaceti</name>
    <dbReference type="NCBI Taxonomy" id="1306861"/>
    <lineage>
        <taxon>Eukaryota</taxon>
        <taxon>Fungi</taxon>
        <taxon>Dikarya</taxon>
        <taxon>Ascomycota</taxon>
        <taxon>Pezizomycotina</taxon>
        <taxon>Sordariomycetes</taxon>
        <taxon>Hypocreomycetidae</taxon>
        <taxon>Glomerellales</taxon>
        <taxon>Glomerellaceae</taxon>
        <taxon>Colletotrichum</taxon>
        <taxon>Colletotrichum destructivum species complex</taxon>
    </lineage>
</organism>
<dbReference type="Proteomes" id="UP000310108">
    <property type="component" value="Unassembled WGS sequence"/>
</dbReference>
<evidence type="ECO:0000259" key="1">
    <source>
        <dbReference type="PROSITE" id="PS50181"/>
    </source>
</evidence>
<reference evidence="2 3" key="1">
    <citation type="journal article" date="2019" name="PLoS ONE">
        <title>Comparative genome analysis indicates high evolutionary potential of pathogenicity genes in Colletotrichum tanaceti.</title>
        <authorList>
            <person name="Lelwala R.V."/>
            <person name="Korhonen P.K."/>
            <person name="Young N.D."/>
            <person name="Scott J.B."/>
            <person name="Ades P.A."/>
            <person name="Gasser R.B."/>
            <person name="Taylor P.W.J."/>
        </authorList>
    </citation>
    <scope>NUCLEOTIDE SEQUENCE [LARGE SCALE GENOMIC DNA]</scope>
    <source>
        <strain evidence="2">BRIP57314</strain>
    </source>
</reference>
<proteinExistence type="predicted"/>